<comment type="caution">
    <text evidence="3">The sequence shown here is derived from an EMBL/GenBank/DDBJ whole genome shotgun (WGS) entry which is preliminary data.</text>
</comment>
<keyword evidence="2" id="KW-0315">Glutamine amidotransferase</keyword>
<dbReference type="Gene3D" id="3.40.50.2020">
    <property type="match status" value="1"/>
</dbReference>
<evidence type="ECO:0000256" key="1">
    <source>
        <dbReference type="ARBA" id="ARBA00022679"/>
    </source>
</evidence>
<dbReference type="InterPro" id="IPR029057">
    <property type="entry name" value="PRTase-like"/>
</dbReference>
<dbReference type="EC" id="2.4.2.14" evidence="3"/>
<gene>
    <name evidence="3" type="primary">purF</name>
    <name evidence="3" type="ORF">S101258_03111</name>
</gene>
<dbReference type="EMBL" id="NKCZ01000126">
    <property type="protein sequence ID" value="POD81904.1"/>
    <property type="molecule type" value="Genomic_DNA"/>
</dbReference>
<protein>
    <submittedName>
        <fullName evidence="3">Amidophosphoribosyltransferase</fullName>
        <ecNumber evidence="3">2.4.2.14</ecNumber>
    </submittedName>
</protein>
<evidence type="ECO:0000256" key="2">
    <source>
        <dbReference type="ARBA" id="ARBA00022962"/>
    </source>
</evidence>
<dbReference type="AlphaFoldDB" id="A0A2S3U1I2"/>
<proteinExistence type="predicted"/>
<dbReference type="GO" id="GO:0004044">
    <property type="term" value="F:amidophosphoribosyltransferase activity"/>
    <property type="evidence" value="ECO:0007669"/>
    <property type="project" value="UniProtKB-EC"/>
</dbReference>
<dbReference type="PANTHER" id="PTHR11907">
    <property type="entry name" value="AMIDOPHOSPHORIBOSYLTRANSFERASE"/>
    <property type="match status" value="1"/>
</dbReference>
<organism evidence="3 4">
    <name type="scientific">Lactiplantibacillus plantarum subsp. plantarum</name>
    <dbReference type="NCBI Taxonomy" id="337330"/>
    <lineage>
        <taxon>Bacteria</taxon>
        <taxon>Bacillati</taxon>
        <taxon>Bacillota</taxon>
        <taxon>Bacilli</taxon>
        <taxon>Lactobacillales</taxon>
        <taxon>Lactobacillaceae</taxon>
        <taxon>Lactiplantibacillus</taxon>
    </lineage>
</organism>
<evidence type="ECO:0000313" key="4">
    <source>
        <dbReference type="Proteomes" id="UP000236990"/>
    </source>
</evidence>
<name>A0A2S3U1I2_LACPN</name>
<keyword evidence="1 3" id="KW-0808">Transferase</keyword>
<dbReference type="SUPFAM" id="SSF53271">
    <property type="entry name" value="PRTase-like"/>
    <property type="match status" value="1"/>
</dbReference>
<evidence type="ECO:0000313" key="3">
    <source>
        <dbReference type="EMBL" id="POD81904.1"/>
    </source>
</evidence>
<dbReference type="Proteomes" id="UP000236990">
    <property type="component" value="Unassembled WGS sequence"/>
</dbReference>
<reference evidence="3 4" key="1">
    <citation type="submission" date="2017-06" db="EMBL/GenBank/DDBJ databases">
        <title>Genome sequence of Lactobacillus plantarum subsp. plantarum strain SRCM101258.</title>
        <authorList>
            <person name="Cho S.H."/>
        </authorList>
    </citation>
    <scope>NUCLEOTIDE SEQUENCE [LARGE SCALE GENOMIC DNA]</scope>
    <source>
        <strain evidence="3 4">SRCM101258</strain>
    </source>
</reference>
<accession>A0A2S3U1I2</accession>
<sequence length="112" mass="12235">MKDAGAKSVHLRIASPPLRYPCFYGIDIQSTNELIAAQQTIREMCQTFGADSLGFLSEQGVVDAVGLSTTEPYGGLCMAYFNGDYPTALYDYQAEYDAEIAQLQANHEGVIK</sequence>
<keyword evidence="3" id="KW-0328">Glycosyltransferase</keyword>